<dbReference type="InterPro" id="IPR011992">
    <property type="entry name" value="EF-hand-dom_pair"/>
</dbReference>
<dbReference type="GO" id="GO:0016740">
    <property type="term" value="F:transferase activity"/>
    <property type="evidence" value="ECO:0007669"/>
    <property type="project" value="UniProtKB-KW"/>
</dbReference>
<feature type="region of interest" description="Disordered" evidence="8">
    <location>
        <begin position="1"/>
        <end position="79"/>
    </location>
</feature>
<keyword evidence="6" id="KW-0677">Repeat</keyword>
<feature type="compositionally biased region" description="Polar residues" evidence="8">
    <location>
        <begin position="27"/>
        <end position="40"/>
    </location>
</feature>
<feature type="compositionally biased region" description="Low complexity" evidence="8">
    <location>
        <begin position="503"/>
        <end position="517"/>
    </location>
</feature>
<keyword evidence="3" id="KW-0686">Riboflavin biosynthesis</keyword>
<dbReference type="PROSITE" id="PS50222">
    <property type="entry name" value="EF_HAND_2"/>
    <property type="match status" value="3"/>
</dbReference>
<evidence type="ECO:0000313" key="10">
    <source>
        <dbReference type="EMBL" id="CAD9859382.1"/>
    </source>
</evidence>
<dbReference type="SUPFAM" id="SSF52121">
    <property type="entry name" value="Lumazine synthase"/>
    <property type="match status" value="1"/>
</dbReference>
<dbReference type="SUPFAM" id="SSF47473">
    <property type="entry name" value="EF-hand"/>
    <property type="match status" value="1"/>
</dbReference>
<dbReference type="CDD" id="cd00051">
    <property type="entry name" value="EFh"/>
    <property type="match status" value="2"/>
</dbReference>
<keyword evidence="4" id="KW-0808">Transferase</keyword>
<protein>
    <recommendedName>
        <fullName evidence="9">EF-hand domain-containing protein</fullName>
    </recommendedName>
</protein>
<feature type="compositionally biased region" description="Polar residues" evidence="8">
    <location>
        <begin position="1"/>
        <end position="19"/>
    </location>
</feature>
<evidence type="ECO:0000256" key="6">
    <source>
        <dbReference type="ARBA" id="ARBA00022737"/>
    </source>
</evidence>
<comment type="similarity">
    <text evidence="2">Belongs to the DMRL synthase family.</text>
</comment>
<proteinExistence type="inferred from homology"/>
<comment type="pathway">
    <text evidence="1">Cofactor biosynthesis; riboflavin biosynthesis.</text>
</comment>
<evidence type="ECO:0000256" key="7">
    <source>
        <dbReference type="ARBA" id="ARBA00022837"/>
    </source>
</evidence>
<sequence>MSSTKMSTDMNITRSTTKRINPPGGASSISFGDAHSSTPKNVPAPGSSAPTPAPSGTSTPKSPTEPVETPAGMKKMKSSTGGQGMLIGLAVSGADAGGTPLQAAKRKLRSLGVISVRVYEVNDPLQLPFACESLVQQAGCTAVVALAGIPNTHGASSNLYTSLIQALMEVGMRNGTPVLSSCVLFDSDEAALETAAISTAQSAVNLVNMKQGKPNNADRMPLTEGSAAARSAAAALASGEATEAVPSTLCDLLKKVKDAMKSKGANGIVGMSRKFRIMDDNGNGSLDMEEFSKAIPELGLEMTDEEIKQIFDFFDEDNSGDISFDEFLFALRGELNLRRSQLVLAAFALMDKDKSGEITIEDVVGCYDASKNPEVQQGKKTAEECLAEFLDTFDAGEKDGKVTPAEWCRYYGLISASIDEDDYFELMIRNAWHMSGGEGWCANSTCKRVLVNHADGKQTVEEIQNDLGMKPDDKDAMMQALKDQGLDDVVGIELYGSMDSTEPPAAGAQPAGAKAAKVQSLPKPPPPFASDETPLRPPKPAATTVPFDEQPLPVRRPAARRQCGGGDSSIVFG</sequence>
<dbReference type="Gene3D" id="1.10.238.10">
    <property type="entry name" value="EF-hand"/>
    <property type="match status" value="2"/>
</dbReference>
<evidence type="ECO:0000259" key="9">
    <source>
        <dbReference type="PROSITE" id="PS50222"/>
    </source>
</evidence>
<dbReference type="AlphaFoldDB" id="A0A7S2UU94"/>
<dbReference type="InterPro" id="IPR002180">
    <property type="entry name" value="LS/RS"/>
</dbReference>
<evidence type="ECO:0000256" key="1">
    <source>
        <dbReference type="ARBA" id="ARBA00005104"/>
    </source>
</evidence>
<dbReference type="Pfam" id="PF13499">
    <property type="entry name" value="EF-hand_7"/>
    <property type="match status" value="1"/>
</dbReference>
<dbReference type="UniPathway" id="UPA00275"/>
<keyword evidence="7" id="KW-0106">Calcium</keyword>
<evidence type="ECO:0000256" key="2">
    <source>
        <dbReference type="ARBA" id="ARBA00007424"/>
    </source>
</evidence>
<feature type="domain" description="EF-hand" evidence="9">
    <location>
        <begin position="275"/>
        <end position="301"/>
    </location>
</feature>
<dbReference type="EMBL" id="HBHR01004069">
    <property type="protein sequence ID" value="CAD9859382.1"/>
    <property type="molecule type" value="Transcribed_RNA"/>
</dbReference>
<accession>A0A7S2UU94</accession>
<dbReference type="GO" id="GO:0009231">
    <property type="term" value="P:riboflavin biosynthetic process"/>
    <property type="evidence" value="ECO:0007669"/>
    <property type="project" value="UniProtKB-UniPathway"/>
</dbReference>
<dbReference type="Pfam" id="PF13202">
    <property type="entry name" value="EF-hand_5"/>
    <property type="match status" value="1"/>
</dbReference>
<dbReference type="PANTHER" id="PTHR34524">
    <property type="entry name" value="CALCYPHOSIN"/>
    <property type="match status" value="1"/>
</dbReference>
<feature type="domain" description="EF-hand" evidence="9">
    <location>
        <begin position="302"/>
        <end position="337"/>
    </location>
</feature>
<dbReference type="SMART" id="SM00054">
    <property type="entry name" value="EFh"/>
    <property type="match status" value="4"/>
</dbReference>
<dbReference type="Pfam" id="PF00885">
    <property type="entry name" value="DMRL_synthase"/>
    <property type="match status" value="1"/>
</dbReference>
<dbReference type="InterPro" id="IPR051581">
    <property type="entry name" value="Ca-bind"/>
</dbReference>
<evidence type="ECO:0000256" key="4">
    <source>
        <dbReference type="ARBA" id="ARBA00022679"/>
    </source>
</evidence>
<evidence type="ECO:0000256" key="3">
    <source>
        <dbReference type="ARBA" id="ARBA00022619"/>
    </source>
</evidence>
<organism evidence="10">
    <name type="scientific">Fibrocapsa japonica</name>
    <dbReference type="NCBI Taxonomy" id="94617"/>
    <lineage>
        <taxon>Eukaryota</taxon>
        <taxon>Sar</taxon>
        <taxon>Stramenopiles</taxon>
        <taxon>Ochrophyta</taxon>
        <taxon>Raphidophyceae</taxon>
        <taxon>Chattonellales</taxon>
        <taxon>Chattonellaceae</taxon>
        <taxon>Fibrocapsa</taxon>
    </lineage>
</organism>
<dbReference type="GO" id="GO:0005509">
    <property type="term" value="F:calcium ion binding"/>
    <property type="evidence" value="ECO:0007669"/>
    <property type="project" value="InterPro"/>
</dbReference>
<dbReference type="PANTHER" id="PTHR34524:SF6">
    <property type="entry name" value="CALCYPHOSINE LIKE"/>
    <property type="match status" value="1"/>
</dbReference>
<feature type="compositionally biased region" description="Low complexity" evidence="8">
    <location>
        <begin position="43"/>
        <end position="64"/>
    </location>
</feature>
<feature type="region of interest" description="Disordered" evidence="8">
    <location>
        <begin position="497"/>
        <end position="573"/>
    </location>
</feature>
<evidence type="ECO:0000256" key="5">
    <source>
        <dbReference type="ARBA" id="ARBA00022723"/>
    </source>
</evidence>
<dbReference type="Gene3D" id="3.40.50.960">
    <property type="entry name" value="Lumazine/riboflavin synthase"/>
    <property type="match status" value="1"/>
</dbReference>
<dbReference type="InterPro" id="IPR002048">
    <property type="entry name" value="EF_hand_dom"/>
</dbReference>
<dbReference type="GO" id="GO:0009349">
    <property type="term" value="C:riboflavin synthase complex"/>
    <property type="evidence" value="ECO:0007669"/>
    <property type="project" value="InterPro"/>
</dbReference>
<name>A0A7S2UU94_9STRA</name>
<evidence type="ECO:0000256" key="8">
    <source>
        <dbReference type="SAM" id="MobiDB-lite"/>
    </source>
</evidence>
<gene>
    <name evidence="10" type="ORF">FJAP1339_LOCUS1901</name>
</gene>
<dbReference type="PROSITE" id="PS00018">
    <property type="entry name" value="EF_HAND_1"/>
    <property type="match status" value="3"/>
</dbReference>
<dbReference type="InterPro" id="IPR036467">
    <property type="entry name" value="LS/RS_sf"/>
</dbReference>
<keyword evidence="5" id="KW-0479">Metal-binding</keyword>
<dbReference type="InterPro" id="IPR018247">
    <property type="entry name" value="EF_Hand_1_Ca_BS"/>
</dbReference>
<feature type="domain" description="EF-hand" evidence="9">
    <location>
        <begin position="338"/>
        <end position="373"/>
    </location>
</feature>
<reference evidence="10" key="1">
    <citation type="submission" date="2021-01" db="EMBL/GenBank/DDBJ databases">
        <authorList>
            <person name="Corre E."/>
            <person name="Pelletier E."/>
            <person name="Niang G."/>
            <person name="Scheremetjew M."/>
            <person name="Finn R."/>
            <person name="Kale V."/>
            <person name="Holt S."/>
            <person name="Cochrane G."/>
            <person name="Meng A."/>
            <person name="Brown T."/>
            <person name="Cohen L."/>
        </authorList>
    </citation>
    <scope>NUCLEOTIDE SEQUENCE</scope>
    <source>
        <strain evidence="10">CCMP1661</strain>
    </source>
</reference>